<accession>A0A7S0KXL4</accession>
<dbReference type="EMBL" id="HBEX01001157">
    <property type="protein sequence ID" value="CAD8595953.1"/>
    <property type="molecule type" value="Transcribed_RNA"/>
</dbReference>
<dbReference type="AlphaFoldDB" id="A0A7S0KXL4"/>
<protein>
    <submittedName>
        <fullName evidence="2">Uncharacterized protein</fullName>
    </submittedName>
</protein>
<feature type="signal peptide" evidence="1">
    <location>
        <begin position="1"/>
        <end position="24"/>
    </location>
</feature>
<evidence type="ECO:0000313" key="2">
    <source>
        <dbReference type="EMBL" id="CAD8595953.1"/>
    </source>
</evidence>
<keyword evidence="1" id="KW-0732">Signal</keyword>
<sequence length="244" mass="26338">MPSTKTIRLFLLLAFASPIILVDGFTTSPSPLLNNYRRETVSSSPATFTFKNIQLGASEEPLTSATVTTSSSDADPRKALEKFGSLFSQVQAIVLEGGSWDEDTLEQKTEEFLRTYVGVFVPGMGYVITSIGIYLGTFAFLGTALTISGRGYNDLLAAASVFEPLRNFLQDHVDPTWGTIGISLVGLELLSPAIVAATLALTPKTMDTLQSKLNDWGWGEADIDNRVAELLGKTTAIEAEEKSM</sequence>
<evidence type="ECO:0000256" key="1">
    <source>
        <dbReference type="SAM" id="SignalP"/>
    </source>
</evidence>
<name>A0A7S0KXL4_9STRA</name>
<feature type="chain" id="PRO_5031521521" evidence="1">
    <location>
        <begin position="25"/>
        <end position="244"/>
    </location>
</feature>
<gene>
    <name evidence="2" type="ORF">AGLA0713_LOCUS781</name>
</gene>
<organism evidence="2">
    <name type="scientific">Asterionellopsis glacialis</name>
    <dbReference type="NCBI Taxonomy" id="33640"/>
    <lineage>
        <taxon>Eukaryota</taxon>
        <taxon>Sar</taxon>
        <taxon>Stramenopiles</taxon>
        <taxon>Ochrophyta</taxon>
        <taxon>Bacillariophyta</taxon>
        <taxon>Fragilariophyceae</taxon>
        <taxon>Fragilariophycidae</taxon>
        <taxon>Fragilariales</taxon>
        <taxon>Fragilariaceae</taxon>
        <taxon>Asterionellopsis</taxon>
    </lineage>
</organism>
<reference evidence="2" key="1">
    <citation type="submission" date="2021-01" db="EMBL/GenBank/DDBJ databases">
        <authorList>
            <person name="Corre E."/>
            <person name="Pelletier E."/>
            <person name="Niang G."/>
            <person name="Scheremetjew M."/>
            <person name="Finn R."/>
            <person name="Kale V."/>
            <person name="Holt S."/>
            <person name="Cochrane G."/>
            <person name="Meng A."/>
            <person name="Brown T."/>
            <person name="Cohen L."/>
        </authorList>
    </citation>
    <scope>NUCLEOTIDE SEQUENCE</scope>
</reference>
<proteinExistence type="predicted"/>